<dbReference type="InterPro" id="IPR040213">
    <property type="entry name" value="GIR2-like"/>
</dbReference>
<dbReference type="Pfam" id="PF05773">
    <property type="entry name" value="RWD"/>
    <property type="match status" value="1"/>
</dbReference>
<gene>
    <name evidence="2" type="ORF">FRX31_010722</name>
</gene>
<dbReference type="EMBL" id="JABWDY010011565">
    <property type="protein sequence ID" value="KAF5199690.1"/>
    <property type="molecule type" value="Genomic_DNA"/>
</dbReference>
<dbReference type="GO" id="GO:0016301">
    <property type="term" value="F:kinase activity"/>
    <property type="evidence" value="ECO:0007669"/>
    <property type="project" value="UniProtKB-KW"/>
</dbReference>
<proteinExistence type="predicted"/>
<dbReference type="PROSITE" id="PS50908">
    <property type="entry name" value="RWD"/>
    <property type="match status" value="1"/>
</dbReference>
<evidence type="ECO:0000313" key="3">
    <source>
        <dbReference type="Proteomes" id="UP000554482"/>
    </source>
</evidence>
<feature type="domain" description="RWD" evidence="1">
    <location>
        <begin position="1"/>
        <end position="84"/>
    </location>
</feature>
<keyword evidence="3" id="KW-1185">Reference proteome</keyword>
<comment type="caution">
    <text evidence="2">The sequence shown here is derived from an EMBL/GenBank/DDBJ whole genome shotgun (WGS) entry which is preliminary data.</text>
</comment>
<dbReference type="OrthoDB" id="341578at2759"/>
<evidence type="ECO:0000259" key="1">
    <source>
        <dbReference type="PROSITE" id="PS50908"/>
    </source>
</evidence>
<protein>
    <submittedName>
        <fullName evidence="2">eIF-2-alpha kinase GCN2</fullName>
    </submittedName>
</protein>
<dbReference type="Gene3D" id="3.10.110.10">
    <property type="entry name" value="Ubiquitin Conjugating Enzyme"/>
    <property type="match status" value="1"/>
</dbReference>
<dbReference type="Proteomes" id="UP000554482">
    <property type="component" value="Unassembled WGS sequence"/>
</dbReference>
<evidence type="ECO:0000313" key="2">
    <source>
        <dbReference type="EMBL" id="KAF5199690.1"/>
    </source>
</evidence>
<reference evidence="2 3" key="1">
    <citation type="submission" date="2020-06" db="EMBL/GenBank/DDBJ databases">
        <title>Transcriptomic and genomic resources for Thalictrum thalictroides and T. hernandezii: Facilitating candidate gene discovery in an emerging model plant lineage.</title>
        <authorList>
            <person name="Arias T."/>
            <person name="Riano-Pachon D.M."/>
            <person name="Di Stilio V.S."/>
        </authorList>
    </citation>
    <scope>NUCLEOTIDE SEQUENCE [LARGE SCALE GENOMIC DNA]</scope>
    <source>
        <strain evidence="3">cv. WT478/WT964</strain>
        <tissue evidence="2">Leaves</tissue>
    </source>
</reference>
<dbReference type="InterPro" id="IPR016135">
    <property type="entry name" value="UBQ-conjugating_enzyme/RWD"/>
</dbReference>
<keyword evidence="2" id="KW-0808">Transferase</keyword>
<dbReference type="PANTHER" id="PTHR12292">
    <property type="entry name" value="RWD DOMAIN-CONTAINING PROTEIN"/>
    <property type="match status" value="1"/>
</dbReference>
<dbReference type="AlphaFoldDB" id="A0A7J6WSU0"/>
<dbReference type="SUPFAM" id="SSF54495">
    <property type="entry name" value="UBC-like"/>
    <property type="match status" value="1"/>
</dbReference>
<keyword evidence="2" id="KW-0418">Kinase</keyword>
<dbReference type="InterPro" id="IPR006575">
    <property type="entry name" value="RWD_dom"/>
</dbReference>
<organism evidence="2 3">
    <name type="scientific">Thalictrum thalictroides</name>
    <name type="common">Rue-anemone</name>
    <name type="synonym">Anemone thalictroides</name>
    <dbReference type="NCBI Taxonomy" id="46969"/>
    <lineage>
        <taxon>Eukaryota</taxon>
        <taxon>Viridiplantae</taxon>
        <taxon>Streptophyta</taxon>
        <taxon>Embryophyta</taxon>
        <taxon>Tracheophyta</taxon>
        <taxon>Spermatophyta</taxon>
        <taxon>Magnoliopsida</taxon>
        <taxon>Ranunculales</taxon>
        <taxon>Ranunculaceae</taxon>
        <taxon>Thalictroideae</taxon>
        <taxon>Thalictrum</taxon>
    </lineage>
</organism>
<accession>A0A7J6WSU0</accession>
<sequence length="88" mass="9843">MFHGTCQGPPMICMFVRSGSLQSTTPRYPYKCPKLKLAPGKSLAKTDADRLLSLLHEQENFDAREGRAMLFNLVEAAKEFLSEIVPVD</sequence>
<name>A0A7J6WSU0_THATH</name>